<dbReference type="InterPro" id="IPR025378">
    <property type="entry name" value="DUF4368"/>
</dbReference>
<dbReference type="Proteomes" id="UP000824124">
    <property type="component" value="Unassembled WGS sequence"/>
</dbReference>
<comment type="caution">
    <text evidence="2">The sequence shown here is derived from an EMBL/GenBank/DDBJ whole genome shotgun (WGS) entry which is preliminary data.</text>
</comment>
<protein>
    <submittedName>
        <fullName evidence="2">DUF4368 domain-containing protein</fullName>
    </submittedName>
</protein>
<evidence type="ECO:0000259" key="1">
    <source>
        <dbReference type="Pfam" id="PF14287"/>
    </source>
</evidence>
<evidence type="ECO:0000313" key="3">
    <source>
        <dbReference type="Proteomes" id="UP000824124"/>
    </source>
</evidence>
<evidence type="ECO:0000313" key="2">
    <source>
        <dbReference type="EMBL" id="HIU10272.1"/>
    </source>
</evidence>
<sequence length="42" mass="5006">MQRFIDKVKNVNQLTDLTPAILYEFVNKIIVHKPERTNGKRH</sequence>
<feature type="domain" description="DUF4368" evidence="1">
    <location>
        <begin position="2"/>
        <end position="41"/>
    </location>
</feature>
<organism evidence="2 3">
    <name type="scientific">Candidatus Avidehalobacter gallistercoris</name>
    <dbReference type="NCBI Taxonomy" id="2840694"/>
    <lineage>
        <taxon>Bacteria</taxon>
        <taxon>Bacillati</taxon>
        <taxon>Bacillota</taxon>
        <taxon>Clostridia</taxon>
        <taxon>Eubacteriales</taxon>
        <taxon>Peptococcaceae</taxon>
        <taxon>Peptococcaceae incertae sedis</taxon>
        <taxon>Candidatus Avidehalobacter</taxon>
    </lineage>
</organism>
<accession>A0A9D1HJF3</accession>
<dbReference type="Pfam" id="PF14287">
    <property type="entry name" value="DUF4368"/>
    <property type="match status" value="1"/>
</dbReference>
<reference evidence="2" key="2">
    <citation type="journal article" date="2021" name="PeerJ">
        <title>Extensive microbial diversity within the chicken gut microbiome revealed by metagenomics and culture.</title>
        <authorList>
            <person name="Gilroy R."/>
            <person name="Ravi A."/>
            <person name="Getino M."/>
            <person name="Pursley I."/>
            <person name="Horton D.L."/>
            <person name="Alikhan N.F."/>
            <person name="Baker D."/>
            <person name="Gharbi K."/>
            <person name="Hall N."/>
            <person name="Watson M."/>
            <person name="Adriaenssens E.M."/>
            <person name="Foster-Nyarko E."/>
            <person name="Jarju S."/>
            <person name="Secka A."/>
            <person name="Antonio M."/>
            <person name="Oren A."/>
            <person name="Chaudhuri R.R."/>
            <person name="La Ragione R."/>
            <person name="Hildebrand F."/>
            <person name="Pallen M.J."/>
        </authorList>
    </citation>
    <scope>NUCLEOTIDE SEQUENCE</scope>
    <source>
        <strain evidence="2">2830</strain>
    </source>
</reference>
<gene>
    <name evidence="2" type="ORF">IAB00_03365</name>
</gene>
<reference evidence="2" key="1">
    <citation type="submission" date="2020-10" db="EMBL/GenBank/DDBJ databases">
        <authorList>
            <person name="Gilroy R."/>
        </authorList>
    </citation>
    <scope>NUCLEOTIDE SEQUENCE</scope>
    <source>
        <strain evidence="2">2830</strain>
    </source>
</reference>
<name>A0A9D1HJF3_9FIRM</name>
<dbReference type="EMBL" id="DVMH01000019">
    <property type="protein sequence ID" value="HIU10272.1"/>
    <property type="molecule type" value="Genomic_DNA"/>
</dbReference>
<dbReference type="AlphaFoldDB" id="A0A9D1HJF3"/>
<proteinExistence type="predicted"/>